<comment type="caution">
    <text evidence="4">The sequence shown here is derived from an EMBL/GenBank/DDBJ whole genome shotgun (WGS) entry which is preliminary data.</text>
</comment>
<dbReference type="Pfam" id="PF02525">
    <property type="entry name" value="Flavodoxin_2"/>
    <property type="match status" value="1"/>
</dbReference>
<dbReference type="Gene3D" id="3.40.50.360">
    <property type="match status" value="1"/>
</dbReference>
<dbReference type="InterPro" id="IPR051545">
    <property type="entry name" value="NAD(P)H_dehydrogenase_qn"/>
</dbReference>
<keyword evidence="2" id="KW-0560">Oxidoreductase</keyword>
<proteinExistence type="inferred from homology"/>
<dbReference type="EMBL" id="JACRDE010000566">
    <property type="protein sequence ID" value="MBI5252099.1"/>
    <property type="molecule type" value="Genomic_DNA"/>
</dbReference>
<evidence type="ECO:0000313" key="5">
    <source>
        <dbReference type="Proteomes" id="UP000807825"/>
    </source>
</evidence>
<dbReference type="PANTHER" id="PTHR10204">
    <property type="entry name" value="NAD P H OXIDOREDUCTASE-RELATED"/>
    <property type="match status" value="1"/>
</dbReference>
<evidence type="ECO:0000259" key="3">
    <source>
        <dbReference type="Pfam" id="PF02525"/>
    </source>
</evidence>
<evidence type="ECO:0000313" key="4">
    <source>
        <dbReference type="EMBL" id="MBI5252099.1"/>
    </source>
</evidence>
<dbReference type="InterPro" id="IPR029039">
    <property type="entry name" value="Flavoprotein-like_sf"/>
</dbReference>
<accession>A0A9D6V724</accession>
<evidence type="ECO:0000256" key="2">
    <source>
        <dbReference type="ARBA" id="ARBA00023002"/>
    </source>
</evidence>
<dbReference type="GO" id="GO:0003955">
    <property type="term" value="F:NAD(P)H dehydrogenase (quinone) activity"/>
    <property type="evidence" value="ECO:0007669"/>
    <property type="project" value="TreeGrafter"/>
</dbReference>
<dbReference type="Proteomes" id="UP000807825">
    <property type="component" value="Unassembled WGS sequence"/>
</dbReference>
<evidence type="ECO:0000256" key="1">
    <source>
        <dbReference type="ARBA" id="ARBA00006252"/>
    </source>
</evidence>
<protein>
    <submittedName>
        <fullName evidence="4">NAD(P)H-dependent oxidoreductase</fullName>
    </submittedName>
</protein>
<dbReference type="GO" id="GO:0005829">
    <property type="term" value="C:cytosol"/>
    <property type="evidence" value="ECO:0007669"/>
    <property type="project" value="TreeGrafter"/>
</dbReference>
<feature type="domain" description="Flavodoxin-like fold" evidence="3">
    <location>
        <begin position="1"/>
        <end position="165"/>
    </location>
</feature>
<comment type="similarity">
    <text evidence="1">Belongs to the NAD(P)H dehydrogenase (quinone) family.</text>
</comment>
<dbReference type="InterPro" id="IPR003680">
    <property type="entry name" value="Flavodoxin_fold"/>
</dbReference>
<name>A0A9D6V724_9BACT</name>
<sequence>MNVSIILAHPNPESFNHAIAQAAASQLQKNGYSVIFHDLYAERFDPILPAEEIPTQVAVPEQLKAHCMEISSADGIVIVHPNWWGQPPAILKGWVDRVLRPGVAYKFLEGDKGEGIPIGLLKARTAIVFNTANTGSRRERDMFGDPLQLIWKNCIFDLCGVRTFHREMFTIMITSTMEQRKGWLNRVDSVLDEHFPCR</sequence>
<organism evidence="4 5">
    <name type="scientific">Desulfomonile tiedjei</name>
    <dbReference type="NCBI Taxonomy" id="2358"/>
    <lineage>
        <taxon>Bacteria</taxon>
        <taxon>Pseudomonadati</taxon>
        <taxon>Thermodesulfobacteriota</taxon>
        <taxon>Desulfomonilia</taxon>
        <taxon>Desulfomonilales</taxon>
        <taxon>Desulfomonilaceae</taxon>
        <taxon>Desulfomonile</taxon>
    </lineage>
</organism>
<gene>
    <name evidence="4" type="ORF">HY912_21600</name>
</gene>
<dbReference type="PANTHER" id="PTHR10204:SF34">
    <property type="entry name" value="NAD(P)H DEHYDROGENASE [QUINONE] 1 ISOFORM 1"/>
    <property type="match status" value="1"/>
</dbReference>
<dbReference type="SUPFAM" id="SSF52218">
    <property type="entry name" value="Flavoproteins"/>
    <property type="match status" value="1"/>
</dbReference>
<reference evidence="4" key="1">
    <citation type="submission" date="2020-07" db="EMBL/GenBank/DDBJ databases">
        <title>Huge and variable diversity of episymbiotic CPR bacteria and DPANN archaea in groundwater ecosystems.</title>
        <authorList>
            <person name="He C.Y."/>
            <person name="Keren R."/>
            <person name="Whittaker M."/>
            <person name="Farag I.F."/>
            <person name="Doudna J."/>
            <person name="Cate J.H.D."/>
            <person name="Banfield J.F."/>
        </authorList>
    </citation>
    <scope>NUCLEOTIDE SEQUENCE</scope>
    <source>
        <strain evidence="4">NC_groundwater_1664_Pr3_B-0.1um_52_9</strain>
    </source>
</reference>
<dbReference type="AlphaFoldDB" id="A0A9D6V724"/>